<dbReference type="InterPro" id="IPR007278">
    <property type="entry name" value="DUF397"/>
</dbReference>
<dbReference type="Pfam" id="PF04149">
    <property type="entry name" value="DUF397"/>
    <property type="match status" value="1"/>
</dbReference>
<evidence type="ECO:0000313" key="2">
    <source>
        <dbReference type="EMBL" id="GIG10550.1"/>
    </source>
</evidence>
<sequence>MTSVLGAAWRKSGRCESAHCVEVADLGTTGVGLRDSVSPAQHLVVSAEAFRAFVAGVKTGEFDLR</sequence>
<dbReference type="Proteomes" id="UP000630887">
    <property type="component" value="Unassembled WGS sequence"/>
</dbReference>
<protein>
    <recommendedName>
        <fullName evidence="1">DUF397 domain-containing protein</fullName>
    </recommendedName>
</protein>
<comment type="caution">
    <text evidence="2">The sequence shown here is derived from an EMBL/GenBank/DDBJ whole genome shotgun (WGS) entry which is preliminary data.</text>
</comment>
<feature type="domain" description="DUF397" evidence="1">
    <location>
        <begin position="7"/>
        <end position="58"/>
    </location>
</feature>
<evidence type="ECO:0000313" key="3">
    <source>
        <dbReference type="Proteomes" id="UP000630887"/>
    </source>
</evidence>
<evidence type="ECO:0000259" key="1">
    <source>
        <dbReference type="Pfam" id="PF04149"/>
    </source>
</evidence>
<reference evidence="2 3" key="1">
    <citation type="submission" date="2021-01" db="EMBL/GenBank/DDBJ databases">
        <title>Whole genome shotgun sequence of Catellatospora coxensis NBRC 107359.</title>
        <authorList>
            <person name="Komaki H."/>
            <person name="Tamura T."/>
        </authorList>
    </citation>
    <scope>NUCLEOTIDE SEQUENCE [LARGE SCALE GENOMIC DNA]</scope>
    <source>
        <strain evidence="2 3">NBRC 107359</strain>
    </source>
</reference>
<proteinExistence type="predicted"/>
<dbReference type="RefSeq" id="WP_203698519.1">
    <property type="nucleotide sequence ID" value="NZ_BAAALC010000045.1"/>
</dbReference>
<dbReference type="AlphaFoldDB" id="A0A8J3L137"/>
<name>A0A8J3L137_9ACTN</name>
<organism evidence="2 3">
    <name type="scientific">Catellatospora coxensis</name>
    <dbReference type="NCBI Taxonomy" id="310354"/>
    <lineage>
        <taxon>Bacteria</taxon>
        <taxon>Bacillati</taxon>
        <taxon>Actinomycetota</taxon>
        <taxon>Actinomycetes</taxon>
        <taxon>Micromonosporales</taxon>
        <taxon>Micromonosporaceae</taxon>
        <taxon>Catellatospora</taxon>
    </lineage>
</organism>
<accession>A0A8J3L137</accession>
<gene>
    <name evidence="2" type="ORF">Cco03nite_72500</name>
</gene>
<dbReference type="EMBL" id="BONI01000092">
    <property type="protein sequence ID" value="GIG10550.1"/>
    <property type="molecule type" value="Genomic_DNA"/>
</dbReference>
<keyword evidence="3" id="KW-1185">Reference proteome</keyword>